<evidence type="ECO:0000259" key="3">
    <source>
        <dbReference type="SMART" id="SM00829"/>
    </source>
</evidence>
<proteinExistence type="predicted"/>
<dbReference type="InterPro" id="IPR020843">
    <property type="entry name" value="ER"/>
</dbReference>
<evidence type="ECO:0000313" key="5">
    <source>
        <dbReference type="Proteomes" id="UP000325743"/>
    </source>
</evidence>
<dbReference type="InterPro" id="IPR013149">
    <property type="entry name" value="ADH-like_C"/>
</dbReference>
<dbReference type="GO" id="GO:0035925">
    <property type="term" value="F:mRNA 3'-UTR AU-rich region binding"/>
    <property type="evidence" value="ECO:0007669"/>
    <property type="project" value="TreeGrafter"/>
</dbReference>
<evidence type="ECO:0000256" key="1">
    <source>
        <dbReference type="ARBA" id="ARBA00022857"/>
    </source>
</evidence>
<sequence>MAQVIRMYETGAPQVLRLEQAEVGMPGPGQVRITQDAIGVNFVDTMVRNGSYPVPLPTVPGFEGAGTVTHVGPGVSGLAAGNRVAYFFASGAYASERLMDADSLIQLPDDICTFTAATFLAKGFTAWMALRALHRLEPGQTAIVTGASGSVGSILSRWAKALGATVIGIAGSRDKLAKVRAGAHHALYAGDIALGDAIRAEAPDGVDVLFDLVGQATSDQVAQAVRAGGDIVAIGAASGLPLTVPAGLAQRGIQIKRGGTPQFVNGTSIDAASAELFSLIRSGAFRDIDAVHFELADAVLAHQSIEQRTLGGIPLLVPNSARC</sequence>
<dbReference type="InterPro" id="IPR036291">
    <property type="entry name" value="NAD(P)-bd_dom_sf"/>
</dbReference>
<dbReference type="InterPro" id="IPR011032">
    <property type="entry name" value="GroES-like_sf"/>
</dbReference>
<organism evidence="4 5">
    <name type="scientific">Cupriavidus oxalaticus</name>
    <dbReference type="NCBI Taxonomy" id="96344"/>
    <lineage>
        <taxon>Bacteria</taxon>
        <taxon>Pseudomonadati</taxon>
        <taxon>Pseudomonadota</taxon>
        <taxon>Betaproteobacteria</taxon>
        <taxon>Burkholderiales</taxon>
        <taxon>Burkholderiaceae</taxon>
        <taxon>Cupriavidus</taxon>
    </lineage>
</organism>
<keyword evidence="2" id="KW-0560">Oxidoreductase</keyword>
<gene>
    <name evidence="4" type="ORF">D2917_30905</name>
</gene>
<dbReference type="SUPFAM" id="SSF51735">
    <property type="entry name" value="NAD(P)-binding Rossmann-fold domains"/>
    <property type="match status" value="1"/>
</dbReference>
<dbReference type="Gene3D" id="3.40.50.720">
    <property type="entry name" value="NAD(P)-binding Rossmann-like Domain"/>
    <property type="match status" value="1"/>
</dbReference>
<dbReference type="Gene3D" id="3.90.180.10">
    <property type="entry name" value="Medium-chain alcohol dehydrogenases, catalytic domain"/>
    <property type="match status" value="1"/>
</dbReference>
<dbReference type="GO" id="GO:0070402">
    <property type="term" value="F:NADPH binding"/>
    <property type="evidence" value="ECO:0007669"/>
    <property type="project" value="TreeGrafter"/>
</dbReference>
<keyword evidence="4" id="KW-0614">Plasmid</keyword>
<evidence type="ECO:0000313" key="4">
    <source>
        <dbReference type="EMBL" id="QEZ48698.1"/>
    </source>
</evidence>
<dbReference type="Proteomes" id="UP000325743">
    <property type="component" value="Plasmid unnamed1"/>
</dbReference>
<keyword evidence="1" id="KW-0521">NADP</keyword>
<dbReference type="PANTHER" id="PTHR48106">
    <property type="entry name" value="QUINONE OXIDOREDUCTASE PIG3-RELATED"/>
    <property type="match status" value="1"/>
</dbReference>
<dbReference type="Pfam" id="PF08240">
    <property type="entry name" value="ADH_N"/>
    <property type="match status" value="1"/>
</dbReference>
<dbReference type="GO" id="GO:0005829">
    <property type="term" value="C:cytosol"/>
    <property type="evidence" value="ECO:0007669"/>
    <property type="project" value="TreeGrafter"/>
</dbReference>
<dbReference type="RefSeq" id="WP_151072942.1">
    <property type="nucleotide sequence ID" value="NZ_CP032520.1"/>
</dbReference>
<dbReference type="Pfam" id="PF00107">
    <property type="entry name" value="ADH_zinc_N"/>
    <property type="match status" value="1"/>
</dbReference>
<accession>A0A5P3VRP4</accession>
<name>A0A5P3VRP4_9BURK</name>
<dbReference type="SUPFAM" id="SSF50129">
    <property type="entry name" value="GroES-like"/>
    <property type="match status" value="1"/>
</dbReference>
<protein>
    <submittedName>
        <fullName evidence="4">Quinone oxidoreductase</fullName>
    </submittedName>
</protein>
<dbReference type="PANTHER" id="PTHR48106:SF13">
    <property type="entry name" value="QUINONE OXIDOREDUCTASE-RELATED"/>
    <property type="match status" value="1"/>
</dbReference>
<reference evidence="4 5" key="1">
    <citation type="submission" date="2018-09" db="EMBL/GenBank/DDBJ databases">
        <title>Complete genome sequence of Cupriavidus oxalaticus T2, a bacterium capable of phenol tolerance and degradation.</title>
        <authorList>
            <person name="Yan J."/>
        </authorList>
    </citation>
    <scope>NUCLEOTIDE SEQUENCE [LARGE SCALE GENOMIC DNA]</scope>
    <source>
        <strain evidence="4 5">T2</strain>
        <plasmid evidence="4 5">unnamed1</plasmid>
    </source>
</reference>
<geneLocation type="plasmid" evidence="4">
    <name>unnamed1</name>
</geneLocation>
<dbReference type="EMBL" id="CP032520">
    <property type="protein sequence ID" value="QEZ48698.1"/>
    <property type="molecule type" value="Genomic_DNA"/>
</dbReference>
<evidence type="ECO:0000256" key="2">
    <source>
        <dbReference type="ARBA" id="ARBA00023002"/>
    </source>
</evidence>
<dbReference type="GO" id="GO:0003960">
    <property type="term" value="F:quinone reductase (NADPH) activity"/>
    <property type="evidence" value="ECO:0007669"/>
    <property type="project" value="TreeGrafter"/>
</dbReference>
<dbReference type="InterPro" id="IPR013154">
    <property type="entry name" value="ADH-like_N"/>
</dbReference>
<dbReference type="AlphaFoldDB" id="A0A5P3VRP4"/>
<dbReference type="SMART" id="SM00829">
    <property type="entry name" value="PKS_ER"/>
    <property type="match status" value="1"/>
</dbReference>
<feature type="domain" description="Enoyl reductase (ER)" evidence="3">
    <location>
        <begin position="11"/>
        <end position="310"/>
    </location>
</feature>